<evidence type="ECO:0000256" key="1">
    <source>
        <dbReference type="ARBA" id="ARBA00022574"/>
    </source>
</evidence>
<keyword evidence="4" id="KW-0234">DNA repair</keyword>
<dbReference type="SMART" id="SM00320">
    <property type="entry name" value="WD40"/>
    <property type="match status" value="3"/>
</dbReference>
<feature type="repeat" description="WD" evidence="5">
    <location>
        <begin position="109"/>
        <end position="141"/>
    </location>
</feature>
<dbReference type="InterPro" id="IPR042238">
    <property type="entry name" value="Rad28/ERCC8/Ckn1/ATCSA-1"/>
</dbReference>
<feature type="repeat" description="WD" evidence="5">
    <location>
        <begin position="50"/>
        <end position="92"/>
    </location>
</feature>
<keyword evidence="1 5" id="KW-0853">WD repeat</keyword>
<feature type="compositionally biased region" description="Pro residues" evidence="6">
    <location>
        <begin position="307"/>
        <end position="318"/>
    </location>
</feature>
<dbReference type="PRINTS" id="PR00320">
    <property type="entry name" value="GPROTEINBRPT"/>
</dbReference>
<dbReference type="PANTHER" id="PTHR46202">
    <property type="entry name" value="DNA EXCISION REPAIR PROTEIN ERCC-8"/>
    <property type="match status" value="1"/>
</dbReference>
<keyword evidence="8" id="KW-1185">Reference proteome</keyword>
<dbReference type="GO" id="GO:0043161">
    <property type="term" value="P:proteasome-mediated ubiquitin-dependent protein catabolic process"/>
    <property type="evidence" value="ECO:0007669"/>
    <property type="project" value="TreeGrafter"/>
</dbReference>
<feature type="region of interest" description="Disordered" evidence="6">
    <location>
        <begin position="293"/>
        <end position="333"/>
    </location>
</feature>
<dbReference type="InterPro" id="IPR020472">
    <property type="entry name" value="WD40_PAC1"/>
</dbReference>
<sequence>MTPACDFPLESRVNAQAMSPIASHCLVACAAEDPRIRLCDLRSGAFTHSLTGHNGSILSCIWSPRQEHLLCSGGYDGTVRLWDIRQASACLRSLDRHNSESRDPLAEINSAHAKGVNGLTFTSDGRHLISLGLDEKIRLWDTCDEGRHVLVNYGFTWRNRFKSYMQAVVSDADVWPPLLYVPSDDHQVLVFKLWDGQLVKRLKGAYGRVTCAETRPGFQELYSGSNDCEILVWEPTSLAIDEEEAQEVTVYEVTVDADGIARRVPKGQGTHLIYVTDDETHMEEKANLETYLSKPEPTYQASVTPRWPLPSLTPPPRPSSKRVYPSRHVDAKA</sequence>
<gene>
    <name evidence="7" type="primary">ERCC8</name>
    <name evidence="7" type="ORF">EC973_005277</name>
</gene>
<dbReference type="PANTHER" id="PTHR46202:SF1">
    <property type="entry name" value="DNA EXCISION REPAIR PROTEIN ERCC-8"/>
    <property type="match status" value="1"/>
</dbReference>
<dbReference type="InterPro" id="IPR036322">
    <property type="entry name" value="WD40_repeat_dom_sf"/>
</dbReference>
<proteinExistence type="predicted"/>
<reference evidence="7" key="1">
    <citation type="submission" date="2020-01" db="EMBL/GenBank/DDBJ databases">
        <title>Genome Sequencing of Three Apophysomyces-Like Fungal Strains Confirms a Novel Fungal Genus in the Mucoromycota with divergent Burkholderia-like Endosymbiotic Bacteria.</title>
        <authorList>
            <person name="Stajich J.E."/>
            <person name="Macias A.M."/>
            <person name="Carter-House D."/>
            <person name="Lovett B."/>
            <person name="Kasson L.R."/>
            <person name="Berry K."/>
            <person name="Grigoriev I."/>
            <person name="Chang Y."/>
            <person name="Spatafora J."/>
            <person name="Kasson M.T."/>
        </authorList>
    </citation>
    <scope>NUCLEOTIDE SEQUENCE</scope>
    <source>
        <strain evidence="7">NRRL A-21654</strain>
    </source>
</reference>
<evidence type="ECO:0000313" key="8">
    <source>
        <dbReference type="Proteomes" id="UP000605846"/>
    </source>
</evidence>
<evidence type="ECO:0000256" key="5">
    <source>
        <dbReference type="PROSITE-ProRule" id="PRU00221"/>
    </source>
</evidence>
<dbReference type="AlphaFoldDB" id="A0A8H7EU75"/>
<dbReference type="InterPro" id="IPR001680">
    <property type="entry name" value="WD40_rpt"/>
</dbReference>
<dbReference type="EMBL" id="JABAYA010000003">
    <property type="protein sequence ID" value="KAF7732381.1"/>
    <property type="molecule type" value="Genomic_DNA"/>
</dbReference>
<dbReference type="SUPFAM" id="SSF50978">
    <property type="entry name" value="WD40 repeat-like"/>
    <property type="match status" value="1"/>
</dbReference>
<dbReference type="Gene3D" id="2.130.10.10">
    <property type="entry name" value="YVTN repeat-like/Quinoprotein amine dehydrogenase"/>
    <property type="match status" value="1"/>
</dbReference>
<keyword evidence="3" id="KW-0227">DNA damage</keyword>
<comment type="caution">
    <text evidence="7">The sequence shown here is derived from an EMBL/GenBank/DDBJ whole genome shotgun (WGS) entry which is preliminary data.</text>
</comment>
<protein>
    <submittedName>
        <fullName evidence="7">DNA excision repair protein ERCC-8</fullName>
    </submittedName>
</protein>
<evidence type="ECO:0000256" key="4">
    <source>
        <dbReference type="ARBA" id="ARBA00023204"/>
    </source>
</evidence>
<dbReference type="Pfam" id="PF00400">
    <property type="entry name" value="WD40"/>
    <property type="match status" value="3"/>
</dbReference>
<accession>A0A8H7EU75</accession>
<keyword evidence="2" id="KW-0677">Repeat</keyword>
<evidence type="ECO:0000256" key="3">
    <source>
        <dbReference type="ARBA" id="ARBA00022763"/>
    </source>
</evidence>
<dbReference type="GO" id="GO:0000109">
    <property type="term" value="C:nucleotide-excision repair complex"/>
    <property type="evidence" value="ECO:0007669"/>
    <property type="project" value="TreeGrafter"/>
</dbReference>
<evidence type="ECO:0000313" key="7">
    <source>
        <dbReference type="EMBL" id="KAF7732381.1"/>
    </source>
</evidence>
<dbReference type="InterPro" id="IPR019775">
    <property type="entry name" value="WD40_repeat_CS"/>
</dbReference>
<dbReference type="GO" id="GO:0006283">
    <property type="term" value="P:transcription-coupled nucleotide-excision repair"/>
    <property type="evidence" value="ECO:0007669"/>
    <property type="project" value="InterPro"/>
</dbReference>
<dbReference type="InterPro" id="IPR015943">
    <property type="entry name" value="WD40/YVTN_repeat-like_dom_sf"/>
</dbReference>
<dbReference type="PROSITE" id="PS00678">
    <property type="entry name" value="WD_REPEATS_1"/>
    <property type="match status" value="1"/>
</dbReference>
<evidence type="ECO:0000256" key="6">
    <source>
        <dbReference type="SAM" id="MobiDB-lite"/>
    </source>
</evidence>
<dbReference type="PROSITE" id="PS50294">
    <property type="entry name" value="WD_REPEATS_REGION"/>
    <property type="match status" value="2"/>
</dbReference>
<dbReference type="PROSITE" id="PS50082">
    <property type="entry name" value="WD_REPEATS_2"/>
    <property type="match status" value="2"/>
</dbReference>
<organism evidence="7 8">
    <name type="scientific">Apophysomyces ossiformis</name>
    <dbReference type="NCBI Taxonomy" id="679940"/>
    <lineage>
        <taxon>Eukaryota</taxon>
        <taxon>Fungi</taxon>
        <taxon>Fungi incertae sedis</taxon>
        <taxon>Mucoromycota</taxon>
        <taxon>Mucoromycotina</taxon>
        <taxon>Mucoromycetes</taxon>
        <taxon>Mucorales</taxon>
        <taxon>Mucorineae</taxon>
        <taxon>Mucoraceae</taxon>
        <taxon>Apophysomyces</taxon>
    </lineage>
</organism>
<dbReference type="GO" id="GO:0031464">
    <property type="term" value="C:Cul4A-RING E3 ubiquitin ligase complex"/>
    <property type="evidence" value="ECO:0007669"/>
    <property type="project" value="TreeGrafter"/>
</dbReference>
<dbReference type="GO" id="GO:0000209">
    <property type="term" value="P:protein polyubiquitination"/>
    <property type="evidence" value="ECO:0007669"/>
    <property type="project" value="TreeGrafter"/>
</dbReference>
<name>A0A8H7EU75_9FUNG</name>
<evidence type="ECO:0000256" key="2">
    <source>
        <dbReference type="ARBA" id="ARBA00022737"/>
    </source>
</evidence>
<dbReference type="Proteomes" id="UP000605846">
    <property type="component" value="Unassembled WGS sequence"/>
</dbReference>
<dbReference type="OrthoDB" id="361494at2759"/>